<dbReference type="SUPFAM" id="SSF53474">
    <property type="entry name" value="alpha/beta-Hydrolases"/>
    <property type="match status" value="1"/>
</dbReference>
<dbReference type="InterPro" id="IPR050278">
    <property type="entry name" value="Serine_Prot_S9B/DPPIV"/>
</dbReference>
<feature type="domain" description="Dipeptidylpeptidase IV N-terminal" evidence="2">
    <location>
        <begin position="105"/>
        <end position="387"/>
    </location>
</feature>
<gene>
    <name evidence="3" type="ORF">UFOPK2754_02021</name>
    <name evidence="4" type="ORF">UFOPK3139_00010</name>
    <name evidence="5" type="ORF">UFOPK3543_00546</name>
</gene>
<dbReference type="GO" id="GO:0006508">
    <property type="term" value="P:proteolysis"/>
    <property type="evidence" value="ECO:0007669"/>
    <property type="project" value="InterPro"/>
</dbReference>
<organism evidence="3">
    <name type="scientific">freshwater metagenome</name>
    <dbReference type="NCBI Taxonomy" id="449393"/>
    <lineage>
        <taxon>unclassified sequences</taxon>
        <taxon>metagenomes</taxon>
        <taxon>ecological metagenomes</taxon>
    </lineage>
</organism>
<evidence type="ECO:0000259" key="2">
    <source>
        <dbReference type="Pfam" id="PF00930"/>
    </source>
</evidence>
<dbReference type="Pfam" id="PF00930">
    <property type="entry name" value="DPPIV_N"/>
    <property type="match status" value="1"/>
</dbReference>
<evidence type="ECO:0000313" key="5">
    <source>
        <dbReference type="EMBL" id="CAB4895340.1"/>
    </source>
</evidence>
<sequence length="682" mass="73662">MASDGSRVTFLRSRSGVDPVNVLWVLDLATGETRIVADPTGLLQAHADADADAVDGVEETAAERARRERARESAGGIVSYDVDAALTTATFVLNGRLFRIDIIAGTSIELPVGGAAFDPRLDPTRSRIAYVSGSALRVIDVAEHSARDRLVVGADDPLISWGSAEFVAAEEMHRSRGYWWAPDGAHLLVARVDVGPVSTWWISSPAEPWAEPQAVRYPKAGTDNAVVTLAIVGLDGSRVAVDWAKGEFEYLCDVLWGTRTRPSLVVQTRDQRVVAVLDVDPATGATSEIHRQHNADWVELVPGAPGWAGDRLVTVVDRDDTRRLCIDDRPITPVGVQVRRVIDIAADAVYVAATIEPTEVHIARCDYDGTFTWLTDEPGVHGATFGGGAGGTVGVFSSSTMEHFGARVRVRAATRADLHVESFADVPSVDPNVTFHTVGERGLRVALVLPHDVAPGAKLPVLLDPYGGPHALRVQRSRNAFATSQWFADQGYAVIVCDGRGTPARGPQWERSVRGDLATPVLDDQVAALQGIAATHLSLDLARVGIRGWSFGGYLAALAVLRRPDVFHAAVAGAPVTEWGLYDTHYTERYLGDPRVEPQNYERSDLIPLASALERPLLLVHGMADDNVVVAHTLRLSRALLEAGRDHRVVPLSGVTHMTPQENVAANLLALEVDFFRQALRR</sequence>
<dbReference type="PANTHER" id="PTHR11731:SF193">
    <property type="entry name" value="DIPEPTIDYL PEPTIDASE 9"/>
    <property type="match status" value="1"/>
</dbReference>
<dbReference type="EMBL" id="CAEZYR010000078">
    <property type="protein sequence ID" value="CAB4754749.1"/>
    <property type="molecule type" value="Genomic_DNA"/>
</dbReference>
<evidence type="ECO:0000313" key="3">
    <source>
        <dbReference type="EMBL" id="CAB4754749.1"/>
    </source>
</evidence>
<dbReference type="Gene3D" id="2.140.10.30">
    <property type="entry name" value="Dipeptidylpeptidase IV, N-terminal domain"/>
    <property type="match status" value="1"/>
</dbReference>
<dbReference type="EMBL" id="CAFBMH010000012">
    <property type="protein sequence ID" value="CAB4895340.1"/>
    <property type="molecule type" value="Genomic_DNA"/>
</dbReference>
<dbReference type="AlphaFoldDB" id="A0A6J6U8Q1"/>
<dbReference type="InterPro" id="IPR002469">
    <property type="entry name" value="Peptidase_S9B_N"/>
</dbReference>
<accession>A0A6J6U8Q1</accession>
<evidence type="ECO:0000313" key="4">
    <source>
        <dbReference type="EMBL" id="CAB4811443.1"/>
    </source>
</evidence>
<protein>
    <submittedName>
        <fullName evidence="3">Unannotated protein</fullName>
    </submittedName>
</protein>
<name>A0A6J6U8Q1_9ZZZZ</name>
<dbReference type="GO" id="GO:0008239">
    <property type="term" value="F:dipeptidyl-peptidase activity"/>
    <property type="evidence" value="ECO:0007669"/>
    <property type="project" value="TreeGrafter"/>
</dbReference>
<reference evidence="3" key="1">
    <citation type="submission" date="2020-05" db="EMBL/GenBank/DDBJ databases">
        <authorList>
            <person name="Chiriac C."/>
            <person name="Salcher M."/>
            <person name="Ghai R."/>
            <person name="Kavagutti S V."/>
        </authorList>
    </citation>
    <scope>NUCLEOTIDE SEQUENCE</scope>
</reference>
<dbReference type="InterPro" id="IPR001375">
    <property type="entry name" value="Peptidase_S9_cat"/>
</dbReference>
<dbReference type="SUPFAM" id="SSF82171">
    <property type="entry name" value="DPP6 N-terminal domain-like"/>
    <property type="match status" value="1"/>
</dbReference>
<feature type="domain" description="Peptidase S9 prolyl oligopeptidase catalytic" evidence="1">
    <location>
        <begin position="483"/>
        <end position="680"/>
    </location>
</feature>
<dbReference type="GO" id="GO:0008236">
    <property type="term" value="F:serine-type peptidase activity"/>
    <property type="evidence" value="ECO:0007669"/>
    <property type="project" value="InterPro"/>
</dbReference>
<dbReference type="PANTHER" id="PTHR11731">
    <property type="entry name" value="PROTEASE FAMILY S9B,C DIPEPTIDYL-PEPTIDASE IV-RELATED"/>
    <property type="match status" value="1"/>
</dbReference>
<evidence type="ECO:0000259" key="1">
    <source>
        <dbReference type="Pfam" id="PF00326"/>
    </source>
</evidence>
<dbReference type="Pfam" id="PF00326">
    <property type="entry name" value="Peptidase_S9"/>
    <property type="match status" value="1"/>
</dbReference>
<dbReference type="InterPro" id="IPR029058">
    <property type="entry name" value="AB_hydrolase_fold"/>
</dbReference>
<dbReference type="EMBL" id="CAFABA010000001">
    <property type="protein sequence ID" value="CAB4811443.1"/>
    <property type="molecule type" value="Genomic_DNA"/>
</dbReference>
<dbReference type="Gene3D" id="3.40.50.1820">
    <property type="entry name" value="alpha/beta hydrolase"/>
    <property type="match status" value="1"/>
</dbReference>
<proteinExistence type="predicted"/>